<organism evidence="5 6">
    <name type="scientific">Macrostomum lignano</name>
    <dbReference type="NCBI Taxonomy" id="282301"/>
    <lineage>
        <taxon>Eukaryota</taxon>
        <taxon>Metazoa</taxon>
        <taxon>Spiralia</taxon>
        <taxon>Lophotrochozoa</taxon>
        <taxon>Platyhelminthes</taxon>
        <taxon>Rhabditophora</taxon>
        <taxon>Macrostomorpha</taxon>
        <taxon>Macrostomida</taxon>
        <taxon>Macrostomidae</taxon>
        <taxon>Macrostomum</taxon>
    </lineage>
</organism>
<dbReference type="GO" id="GO:0000209">
    <property type="term" value="P:protein polyubiquitination"/>
    <property type="evidence" value="ECO:0007669"/>
    <property type="project" value="TreeGrafter"/>
</dbReference>
<feature type="repeat" description="WD" evidence="3">
    <location>
        <begin position="183"/>
        <end position="225"/>
    </location>
</feature>
<dbReference type="InterPro" id="IPR036322">
    <property type="entry name" value="WD40_repeat_dom_sf"/>
</dbReference>
<dbReference type="InterPro" id="IPR019775">
    <property type="entry name" value="WD40_repeat_CS"/>
</dbReference>
<dbReference type="OrthoDB" id="361494at2759"/>
<dbReference type="PANTHER" id="PTHR46202:SF1">
    <property type="entry name" value="DNA EXCISION REPAIR PROTEIN ERCC-8"/>
    <property type="match status" value="1"/>
</dbReference>
<reference evidence="5 6" key="1">
    <citation type="submission" date="2017-06" db="EMBL/GenBank/DDBJ databases">
        <title>A platform for efficient transgenesis in Macrostomum lignano, a flatworm model organism for stem cell research.</title>
        <authorList>
            <person name="Berezikov E."/>
        </authorList>
    </citation>
    <scope>NUCLEOTIDE SEQUENCE [LARGE SCALE GENOMIC DNA]</scope>
    <source>
        <strain evidence="5">DV1</strain>
        <tissue evidence="5">Whole organism</tissue>
    </source>
</reference>
<dbReference type="GO" id="GO:0031464">
    <property type="term" value="C:Cul4A-RING E3 ubiquitin ligase complex"/>
    <property type="evidence" value="ECO:0007669"/>
    <property type="project" value="TreeGrafter"/>
</dbReference>
<protein>
    <submittedName>
        <fullName evidence="5">Uncharacterized protein</fullName>
    </submittedName>
</protein>
<keyword evidence="1 3" id="KW-0853">WD repeat</keyword>
<dbReference type="InterPro" id="IPR042238">
    <property type="entry name" value="Rad28/ERCC8/Ckn1/ATCSA-1"/>
</dbReference>
<feature type="compositionally biased region" description="Polar residues" evidence="4">
    <location>
        <begin position="393"/>
        <end position="412"/>
    </location>
</feature>
<gene>
    <name evidence="5" type="ORF">BOX15_Mlig007518g1</name>
</gene>
<dbReference type="STRING" id="282301.A0A267E244"/>
<sequence length="420" mass="45372">ASIAQLHSLQQLGTFQPHVLGIVHRSRQFLDLALSAKRRFDTSKVTCNVTDLAFESVEGRYLLTGHADGAISIYDTCASPGASGQPGQVPATLHQPRAHESGIVSACWYPVDTGAFFSAGLDRQVKVWDTNRTKVVDQVSFSQPVNHIHVSDCATAHNLVSVALSDCKVQLIDLLIGSSTHTLRGHLKSVTCVRWSNRFENVLASGGLDGCILMWDIRNTKSYLAALDQYNGRAQEGAPTPLATGHSGPVSSLEFSPDGLHLLSVGDDGRARLWSTGRVDGSVRGGYRCLPANFGQFRNRAQRRLQTAISSDTCPAFAFVPDDAAVAVADLTSGDRLGSLVGHYNQVTACAVNPWSQELYTIGLDRNLLLWQPASLMAAIDEAETAQRPDAGSTRQSFYSRTANDWDNWSEQSDSEGDGA</sequence>
<dbReference type="Gene3D" id="2.130.10.10">
    <property type="entry name" value="YVTN repeat-like/Quinoprotein amine dehydrogenase"/>
    <property type="match status" value="1"/>
</dbReference>
<evidence type="ECO:0000256" key="3">
    <source>
        <dbReference type="PROSITE-ProRule" id="PRU00221"/>
    </source>
</evidence>
<dbReference type="PANTHER" id="PTHR46202">
    <property type="entry name" value="DNA EXCISION REPAIR PROTEIN ERCC-8"/>
    <property type="match status" value="1"/>
</dbReference>
<keyword evidence="6" id="KW-1185">Reference proteome</keyword>
<evidence type="ECO:0000256" key="1">
    <source>
        <dbReference type="ARBA" id="ARBA00022574"/>
    </source>
</evidence>
<feature type="repeat" description="WD" evidence="3">
    <location>
        <begin position="96"/>
        <end position="138"/>
    </location>
</feature>
<feature type="non-terminal residue" evidence="5">
    <location>
        <position position="1"/>
    </location>
</feature>
<proteinExistence type="predicted"/>
<dbReference type="EMBL" id="NIVC01002837">
    <property type="protein sequence ID" value="PAA54937.1"/>
    <property type="molecule type" value="Genomic_DNA"/>
</dbReference>
<dbReference type="GO" id="GO:0006283">
    <property type="term" value="P:transcription-coupled nucleotide-excision repair"/>
    <property type="evidence" value="ECO:0007669"/>
    <property type="project" value="InterPro"/>
</dbReference>
<keyword evidence="2" id="KW-0677">Repeat</keyword>
<comment type="caution">
    <text evidence="5">The sequence shown here is derived from an EMBL/GenBank/DDBJ whole genome shotgun (WGS) entry which is preliminary data.</text>
</comment>
<dbReference type="PROSITE" id="PS50294">
    <property type="entry name" value="WD_REPEATS_REGION"/>
    <property type="match status" value="2"/>
</dbReference>
<dbReference type="SUPFAM" id="SSF50978">
    <property type="entry name" value="WD40 repeat-like"/>
    <property type="match status" value="1"/>
</dbReference>
<dbReference type="GO" id="GO:0043161">
    <property type="term" value="P:proteasome-mediated ubiquitin-dependent protein catabolic process"/>
    <property type="evidence" value="ECO:0007669"/>
    <property type="project" value="TreeGrafter"/>
</dbReference>
<accession>A0A267E244</accession>
<name>A0A267E244_9PLAT</name>
<feature type="region of interest" description="Disordered" evidence="4">
    <location>
        <begin position="385"/>
        <end position="420"/>
    </location>
</feature>
<dbReference type="Proteomes" id="UP000215902">
    <property type="component" value="Unassembled WGS sequence"/>
</dbReference>
<dbReference type="AlphaFoldDB" id="A0A267E244"/>
<dbReference type="InterPro" id="IPR015943">
    <property type="entry name" value="WD40/YVTN_repeat-like_dom_sf"/>
</dbReference>
<dbReference type="InterPro" id="IPR001680">
    <property type="entry name" value="WD40_rpt"/>
</dbReference>
<evidence type="ECO:0000256" key="4">
    <source>
        <dbReference type="SAM" id="MobiDB-lite"/>
    </source>
</evidence>
<feature type="repeat" description="WD" evidence="3">
    <location>
        <begin position="340"/>
        <end position="372"/>
    </location>
</feature>
<evidence type="ECO:0000256" key="2">
    <source>
        <dbReference type="ARBA" id="ARBA00022737"/>
    </source>
</evidence>
<dbReference type="GO" id="GO:0000109">
    <property type="term" value="C:nucleotide-excision repair complex"/>
    <property type="evidence" value="ECO:0007669"/>
    <property type="project" value="TreeGrafter"/>
</dbReference>
<dbReference type="PROSITE" id="PS50082">
    <property type="entry name" value="WD_REPEATS_2"/>
    <property type="match status" value="4"/>
</dbReference>
<dbReference type="Pfam" id="PF00400">
    <property type="entry name" value="WD40"/>
    <property type="match status" value="4"/>
</dbReference>
<evidence type="ECO:0000313" key="6">
    <source>
        <dbReference type="Proteomes" id="UP000215902"/>
    </source>
</evidence>
<evidence type="ECO:0000313" key="5">
    <source>
        <dbReference type="EMBL" id="PAA54937.1"/>
    </source>
</evidence>
<dbReference type="SMART" id="SM00320">
    <property type="entry name" value="WD40"/>
    <property type="match status" value="6"/>
</dbReference>
<feature type="repeat" description="WD" evidence="3">
    <location>
        <begin position="243"/>
        <end position="275"/>
    </location>
</feature>
<dbReference type="PROSITE" id="PS00678">
    <property type="entry name" value="WD_REPEATS_1"/>
    <property type="match status" value="1"/>
</dbReference>